<evidence type="ECO:0000313" key="1">
    <source>
        <dbReference type="EMBL" id="CAJ2635535.1"/>
    </source>
</evidence>
<protein>
    <submittedName>
        <fullName evidence="1">Uncharacterized protein</fullName>
    </submittedName>
</protein>
<keyword evidence="2" id="KW-1185">Reference proteome</keyword>
<reference evidence="1" key="1">
    <citation type="submission" date="2023-10" db="EMBL/GenBank/DDBJ databases">
        <authorList>
            <person name="Rodriguez Cubillos JULIANA M."/>
            <person name="De Vega J."/>
        </authorList>
    </citation>
    <scope>NUCLEOTIDE SEQUENCE</scope>
</reference>
<comment type="caution">
    <text evidence="1">The sequence shown here is derived from an EMBL/GenBank/DDBJ whole genome shotgun (WGS) entry which is preliminary data.</text>
</comment>
<accession>A0ACB0IU36</accession>
<proteinExistence type="predicted"/>
<organism evidence="1 2">
    <name type="scientific">Trifolium pratense</name>
    <name type="common">Red clover</name>
    <dbReference type="NCBI Taxonomy" id="57577"/>
    <lineage>
        <taxon>Eukaryota</taxon>
        <taxon>Viridiplantae</taxon>
        <taxon>Streptophyta</taxon>
        <taxon>Embryophyta</taxon>
        <taxon>Tracheophyta</taxon>
        <taxon>Spermatophyta</taxon>
        <taxon>Magnoliopsida</taxon>
        <taxon>eudicotyledons</taxon>
        <taxon>Gunneridae</taxon>
        <taxon>Pentapetalae</taxon>
        <taxon>rosids</taxon>
        <taxon>fabids</taxon>
        <taxon>Fabales</taxon>
        <taxon>Fabaceae</taxon>
        <taxon>Papilionoideae</taxon>
        <taxon>50 kb inversion clade</taxon>
        <taxon>NPAAA clade</taxon>
        <taxon>Hologalegina</taxon>
        <taxon>IRL clade</taxon>
        <taxon>Trifolieae</taxon>
        <taxon>Trifolium</taxon>
    </lineage>
</organism>
<evidence type="ECO:0000313" key="2">
    <source>
        <dbReference type="Proteomes" id="UP001177021"/>
    </source>
</evidence>
<name>A0ACB0IU36_TRIPR</name>
<dbReference type="Proteomes" id="UP001177021">
    <property type="component" value="Unassembled WGS sequence"/>
</dbReference>
<gene>
    <name evidence="1" type="ORF">MILVUS5_LOCUS6202</name>
</gene>
<sequence>MRGTIGIRLQNSNISNATRKTLVPFSTSSGFGGGGGDGRGGGRGRGGSFSGPPQFNFSEKPAPGNPNSNESKSDSTDSPIPPGGAGRGHGRGGTVPPPTGFPSFSSFMSSIQQPSIGRGRGFGPLPPQFENDRQQQQQQQNQQQPDNGPKKPPKKPVFTRTEDVKPIDLSGESESDKRFSMNLPSGVLFGSGRGKTAEKVDIEAPPVNVENRHIRARRTPGDDDATSENVPRRRVINDDGDGSGSGRGIGRESRGRGMYARGRGGRGRGGRGRGGYRGGPDDRTGRVQDTSHSYADGLFLGDNADGEKFAKRIGPELMNQVAEGVEEIFDRVLPSPLEDELLDAHDINFAIEFEPEYIMEFENPDIDEKEPISLRDALEKMKPFLMTYEGIRSQEEWEEVMEETMARAPLLKKIVDHYSGPDRVTAKRQQQELERVAKTLPPSAPYSVKEFTDRAVKSLQSNPGWGFDKKCQHMDKLVFEVSQLYK</sequence>
<dbReference type="EMBL" id="CASHSV030000002">
    <property type="protein sequence ID" value="CAJ2635535.1"/>
    <property type="molecule type" value="Genomic_DNA"/>
</dbReference>